<gene>
    <name evidence="10" type="ORF">LUZ61_002135</name>
</gene>
<dbReference type="GO" id="GO:0005886">
    <property type="term" value="C:plasma membrane"/>
    <property type="evidence" value="ECO:0007669"/>
    <property type="project" value="TreeGrafter"/>
</dbReference>
<dbReference type="PROSITE" id="PS50088">
    <property type="entry name" value="ANK_REPEAT"/>
    <property type="match status" value="2"/>
</dbReference>
<evidence type="ECO:0000313" key="11">
    <source>
        <dbReference type="Proteomes" id="UP001210211"/>
    </source>
</evidence>
<feature type="domain" description="PGG" evidence="9">
    <location>
        <begin position="378"/>
        <end position="486"/>
    </location>
</feature>
<keyword evidence="11" id="KW-1185">Reference proteome</keyword>
<feature type="repeat" description="ANK" evidence="7">
    <location>
        <begin position="289"/>
        <end position="309"/>
    </location>
</feature>
<evidence type="ECO:0000259" key="9">
    <source>
        <dbReference type="Pfam" id="PF13962"/>
    </source>
</evidence>
<comment type="caution">
    <text evidence="10">The sequence shown here is derived from an EMBL/GenBank/DDBJ whole genome shotgun (WGS) entry which is preliminary data.</text>
</comment>
<reference evidence="10 11" key="1">
    <citation type="journal article" date="2022" name="Cell">
        <title>Repeat-based holocentromeres influence genome architecture and karyotype evolution.</title>
        <authorList>
            <person name="Hofstatter P.G."/>
            <person name="Thangavel G."/>
            <person name="Lux T."/>
            <person name="Neumann P."/>
            <person name="Vondrak T."/>
            <person name="Novak P."/>
            <person name="Zhang M."/>
            <person name="Costa L."/>
            <person name="Castellani M."/>
            <person name="Scott A."/>
            <person name="Toegelov H."/>
            <person name="Fuchs J."/>
            <person name="Mata-Sucre Y."/>
            <person name="Dias Y."/>
            <person name="Vanzela A.L.L."/>
            <person name="Huettel B."/>
            <person name="Almeida C.C.S."/>
            <person name="Simkova H."/>
            <person name="Souza G."/>
            <person name="Pedrosa-Harand A."/>
            <person name="Macas J."/>
            <person name="Mayer K.F.X."/>
            <person name="Houben A."/>
            <person name="Marques A."/>
        </authorList>
    </citation>
    <scope>NUCLEOTIDE SEQUENCE [LARGE SCALE GENOMIC DNA]</scope>
    <source>
        <strain evidence="10">RhyTen1mFocal</strain>
    </source>
</reference>
<dbReference type="PANTHER" id="PTHR24186">
    <property type="entry name" value="PROTEIN PHOSPHATASE 1 REGULATORY SUBUNIT"/>
    <property type="match status" value="1"/>
</dbReference>
<sequence>MLPELRPAMDADLFKAAIKGNSNVLIQRLGLPLEAQTEIQVTIETSDIDTQKLKAEHKTNQSDLRSATDFGDTLLHLLITERHNELALKVFSKDMSLLKAHNNKLETPLHCAAKFGNEDIIHALTQLACGVIRDALGKTNENGDTALHVAANHDHSGVVSQLMMLDPQAAYKKNKQGFSPLYIATVKGYTDLVQDMLKADINLACTQFSDGSFPIHLAAHMGNTELVEHFLQEYPDDSTLLDPCRRNLFHMAAEEEAADVFTRVFALTENDSPHISQMVESMINALDYEGNTPLHIAAMKGHKSVMREIWDKLNQKREALLRNQNGETAFGVSYNQLWDSNKDIRCRINDYIENEGWYFTPKWFDDVMEQEPLSDKLEKVQVIGLGSVLITTVAFAAAFTVPGGYHADNETTFMSAANCMVVAFGLGSYVMLAPLSLPIAIIILVVAMLVSSPTQLLLARAIEHLVRWISSRGSIWENIAVILAAYGFPFLFIFCLAFLGGFTTGAGGARAPPNVVESMELHLSPSKFFLPLEHSKLFARRTIIIIKGINSRVKCTEPNTEVAGSTKSQIVYSRK</sequence>
<dbReference type="SUPFAM" id="SSF48403">
    <property type="entry name" value="Ankyrin repeat"/>
    <property type="match status" value="1"/>
</dbReference>
<evidence type="ECO:0000256" key="4">
    <source>
        <dbReference type="ARBA" id="ARBA00022989"/>
    </source>
</evidence>
<dbReference type="InterPro" id="IPR036770">
    <property type="entry name" value="Ankyrin_rpt-contain_sf"/>
</dbReference>
<evidence type="ECO:0000256" key="1">
    <source>
        <dbReference type="ARBA" id="ARBA00004141"/>
    </source>
</evidence>
<dbReference type="PANTHER" id="PTHR24186:SF38">
    <property type="entry name" value="ANKYRIN REPEAT FAMILY PROTEIN"/>
    <property type="match status" value="1"/>
</dbReference>
<comment type="subcellular location">
    <subcellularLocation>
        <location evidence="1">Membrane</location>
        <topology evidence="1">Multi-pass membrane protein</topology>
    </subcellularLocation>
</comment>
<dbReference type="InterPro" id="IPR026961">
    <property type="entry name" value="PGG_dom"/>
</dbReference>
<keyword evidence="3" id="KW-0677">Repeat</keyword>
<keyword evidence="2 8" id="KW-0812">Transmembrane</keyword>
<dbReference type="Proteomes" id="UP001210211">
    <property type="component" value="Unassembled WGS sequence"/>
</dbReference>
<feature type="transmembrane region" description="Helical" evidence="8">
    <location>
        <begin position="479"/>
        <end position="502"/>
    </location>
</feature>
<dbReference type="PROSITE" id="PS50297">
    <property type="entry name" value="ANK_REP_REGION"/>
    <property type="match status" value="2"/>
</dbReference>
<feature type="transmembrane region" description="Helical" evidence="8">
    <location>
        <begin position="437"/>
        <end position="458"/>
    </location>
</feature>
<dbReference type="Gene3D" id="1.25.40.20">
    <property type="entry name" value="Ankyrin repeat-containing domain"/>
    <property type="match status" value="3"/>
</dbReference>
<protein>
    <recommendedName>
        <fullName evidence="9">PGG domain-containing protein</fullName>
    </recommendedName>
</protein>
<evidence type="ECO:0000256" key="6">
    <source>
        <dbReference type="ARBA" id="ARBA00023136"/>
    </source>
</evidence>
<evidence type="ECO:0000256" key="3">
    <source>
        <dbReference type="ARBA" id="ARBA00022737"/>
    </source>
</evidence>
<keyword evidence="5 7" id="KW-0040">ANK repeat</keyword>
<organism evidence="10 11">
    <name type="scientific">Rhynchospora tenuis</name>
    <dbReference type="NCBI Taxonomy" id="198213"/>
    <lineage>
        <taxon>Eukaryota</taxon>
        <taxon>Viridiplantae</taxon>
        <taxon>Streptophyta</taxon>
        <taxon>Embryophyta</taxon>
        <taxon>Tracheophyta</taxon>
        <taxon>Spermatophyta</taxon>
        <taxon>Magnoliopsida</taxon>
        <taxon>Liliopsida</taxon>
        <taxon>Poales</taxon>
        <taxon>Cyperaceae</taxon>
        <taxon>Cyperoideae</taxon>
        <taxon>Rhynchosporeae</taxon>
        <taxon>Rhynchospora</taxon>
    </lineage>
</organism>
<evidence type="ECO:0000256" key="2">
    <source>
        <dbReference type="ARBA" id="ARBA00022692"/>
    </source>
</evidence>
<name>A0AAD5ZIF5_9POAL</name>
<dbReference type="Pfam" id="PF00023">
    <property type="entry name" value="Ank"/>
    <property type="match status" value="3"/>
</dbReference>
<dbReference type="Pfam" id="PF13962">
    <property type="entry name" value="PGG"/>
    <property type="match status" value="1"/>
</dbReference>
<evidence type="ECO:0000256" key="7">
    <source>
        <dbReference type="PROSITE-ProRule" id="PRU00023"/>
    </source>
</evidence>
<evidence type="ECO:0000313" key="10">
    <source>
        <dbReference type="EMBL" id="KAJ3698430.1"/>
    </source>
</evidence>
<feature type="repeat" description="ANK" evidence="7">
    <location>
        <begin position="210"/>
        <end position="232"/>
    </location>
</feature>
<feature type="transmembrane region" description="Helical" evidence="8">
    <location>
        <begin position="382"/>
        <end position="401"/>
    </location>
</feature>
<dbReference type="AlphaFoldDB" id="A0AAD5ZIF5"/>
<keyword evidence="4 8" id="KW-1133">Transmembrane helix</keyword>
<evidence type="ECO:0000256" key="5">
    <source>
        <dbReference type="ARBA" id="ARBA00023043"/>
    </source>
</evidence>
<accession>A0AAD5ZIF5</accession>
<proteinExistence type="predicted"/>
<dbReference type="InterPro" id="IPR002110">
    <property type="entry name" value="Ankyrin_rpt"/>
</dbReference>
<feature type="transmembrane region" description="Helical" evidence="8">
    <location>
        <begin position="413"/>
        <end position="431"/>
    </location>
</feature>
<dbReference type="EMBL" id="JAMRDG010000001">
    <property type="protein sequence ID" value="KAJ3698430.1"/>
    <property type="molecule type" value="Genomic_DNA"/>
</dbReference>
<dbReference type="SMART" id="SM00248">
    <property type="entry name" value="ANK"/>
    <property type="match status" value="6"/>
</dbReference>
<evidence type="ECO:0000256" key="8">
    <source>
        <dbReference type="SAM" id="Phobius"/>
    </source>
</evidence>
<keyword evidence="6 8" id="KW-0472">Membrane</keyword>
<dbReference type="Pfam" id="PF12796">
    <property type="entry name" value="Ank_2"/>
    <property type="match status" value="1"/>
</dbReference>